<dbReference type="PANTHER" id="PTHR38439:SF3">
    <property type="entry name" value="COPPER-RESISTANT CUPROPROTEIN COPI"/>
    <property type="match status" value="1"/>
</dbReference>
<feature type="transmembrane region" description="Helical" evidence="3">
    <location>
        <begin position="43"/>
        <end position="63"/>
    </location>
</feature>
<keyword evidence="3" id="KW-1133">Transmembrane helix</keyword>
<accession>A0ABT3BHX2</accession>
<protein>
    <submittedName>
        <fullName evidence="5">Plastocyanin/azurin family copper-binding protein</fullName>
    </submittedName>
</protein>
<evidence type="ECO:0000313" key="6">
    <source>
        <dbReference type="Proteomes" id="UP001208690"/>
    </source>
</evidence>
<gene>
    <name evidence="5" type="ORF">MUB52_17245</name>
</gene>
<keyword evidence="3" id="KW-0472">Membrane</keyword>
<evidence type="ECO:0000256" key="1">
    <source>
        <dbReference type="ARBA" id="ARBA00022723"/>
    </source>
</evidence>
<sequence>MTIKEAIFFIVSFHLASDLIGVKMLNCLALLKLGRWIKKPKQLFMAIAIGIVASLPPMIAGAGSGVGARPHENAYEQPGHTSIGRPAAGADITRTIEVNIKETESGYMLFEPDVINIEHGSVVRFVVDNSGSIDHEFFLGSFDEIAKHQQWMQKHPDMEHSEKNSVKIPSAKTATLDWEFSNITNLEFVCLIPGHREAGMFGVIIVHDHFRSRP</sequence>
<dbReference type="InterPro" id="IPR050845">
    <property type="entry name" value="Cu-binding_ET"/>
</dbReference>
<dbReference type="Pfam" id="PF00127">
    <property type="entry name" value="Copper-bind"/>
    <property type="match status" value="1"/>
</dbReference>
<dbReference type="EMBL" id="JALIEB010000013">
    <property type="protein sequence ID" value="MCV3273181.1"/>
    <property type="molecule type" value="Genomic_DNA"/>
</dbReference>
<organism evidence="5 6">
    <name type="scientific">Roseobacter sinensis</name>
    <dbReference type="NCBI Taxonomy" id="2931391"/>
    <lineage>
        <taxon>Bacteria</taxon>
        <taxon>Pseudomonadati</taxon>
        <taxon>Pseudomonadota</taxon>
        <taxon>Alphaproteobacteria</taxon>
        <taxon>Rhodobacterales</taxon>
        <taxon>Roseobacteraceae</taxon>
        <taxon>Roseobacter</taxon>
    </lineage>
</organism>
<dbReference type="SUPFAM" id="SSF49503">
    <property type="entry name" value="Cupredoxins"/>
    <property type="match status" value="1"/>
</dbReference>
<dbReference type="RefSeq" id="WP_220800855.1">
    <property type="nucleotide sequence ID" value="NZ_JALIEB010000013.1"/>
</dbReference>
<name>A0ABT3BHX2_9RHOB</name>
<evidence type="ECO:0000256" key="2">
    <source>
        <dbReference type="ARBA" id="ARBA00023008"/>
    </source>
</evidence>
<reference evidence="5 6" key="1">
    <citation type="submission" date="2022-04" db="EMBL/GenBank/DDBJ databases">
        <title>Roseobacter sp. WL0113 is a bacterium isolated from neritic sediment.</title>
        <authorList>
            <person name="Wang L."/>
            <person name="He W."/>
            <person name="Zhang D.-F."/>
        </authorList>
    </citation>
    <scope>NUCLEOTIDE SEQUENCE [LARGE SCALE GENOMIC DNA]</scope>
    <source>
        <strain evidence="5 6">WL0113</strain>
    </source>
</reference>
<keyword evidence="2" id="KW-0186">Copper</keyword>
<dbReference type="Proteomes" id="UP001208690">
    <property type="component" value="Unassembled WGS sequence"/>
</dbReference>
<evidence type="ECO:0000313" key="5">
    <source>
        <dbReference type="EMBL" id="MCV3273181.1"/>
    </source>
</evidence>
<dbReference type="Gene3D" id="2.60.40.420">
    <property type="entry name" value="Cupredoxins - blue copper proteins"/>
    <property type="match status" value="1"/>
</dbReference>
<evidence type="ECO:0000256" key="3">
    <source>
        <dbReference type="SAM" id="Phobius"/>
    </source>
</evidence>
<dbReference type="PANTHER" id="PTHR38439">
    <property type="entry name" value="AURACYANIN-B"/>
    <property type="match status" value="1"/>
</dbReference>
<evidence type="ECO:0000259" key="4">
    <source>
        <dbReference type="Pfam" id="PF00127"/>
    </source>
</evidence>
<feature type="domain" description="Blue (type 1) copper" evidence="4">
    <location>
        <begin position="102"/>
        <end position="206"/>
    </location>
</feature>
<keyword evidence="6" id="KW-1185">Reference proteome</keyword>
<comment type="caution">
    <text evidence="5">The sequence shown here is derived from an EMBL/GenBank/DDBJ whole genome shotgun (WGS) entry which is preliminary data.</text>
</comment>
<dbReference type="InterPro" id="IPR008972">
    <property type="entry name" value="Cupredoxin"/>
</dbReference>
<keyword evidence="1" id="KW-0479">Metal-binding</keyword>
<keyword evidence="3" id="KW-0812">Transmembrane</keyword>
<dbReference type="InterPro" id="IPR000923">
    <property type="entry name" value="BlueCu_1"/>
</dbReference>
<feature type="transmembrane region" description="Helical" evidence="3">
    <location>
        <begin position="6"/>
        <end position="31"/>
    </location>
</feature>
<proteinExistence type="predicted"/>